<accession>A0A7R9PJR7</accession>
<dbReference type="InterPro" id="IPR029058">
    <property type="entry name" value="AB_hydrolase_fold"/>
</dbReference>
<dbReference type="InterPro" id="IPR050309">
    <property type="entry name" value="Type-B_Carboxylest/Lipase"/>
</dbReference>
<gene>
    <name evidence="4" type="ORF">TGEB3V08_LOCUS3671</name>
</gene>
<keyword evidence="2" id="KW-0472">Membrane</keyword>
<dbReference type="AlphaFoldDB" id="A0A7R9PJR7"/>
<organism evidence="4">
    <name type="scientific">Timema genevievae</name>
    <name type="common">Walking stick</name>
    <dbReference type="NCBI Taxonomy" id="629358"/>
    <lineage>
        <taxon>Eukaryota</taxon>
        <taxon>Metazoa</taxon>
        <taxon>Ecdysozoa</taxon>
        <taxon>Arthropoda</taxon>
        <taxon>Hexapoda</taxon>
        <taxon>Insecta</taxon>
        <taxon>Pterygota</taxon>
        <taxon>Neoptera</taxon>
        <taxon>Polyneoptera</taxon>
        <taxon>Phasmatodea</taxon>
        <taxon>Timematodea</taxon>
        <taxon>Timematoidea</taxon>
        <taxon>Timematidae</taxon>
        <taxon>Timema</taxon>
    </lineage>
</organism>
<feature type="domain" description="Carboxylesterase type B" evidence="3">
    <location>
        <begin position="82"/>
        <end position="544"/>
    </location>
</feature>
<evidence type="ECO:0000256" key="1">
    <source>
        <dbReference type="ARBA" id="ARBA00023180"/>
    </source>
</evidence>
<keyword evidence="2" id="KW-1133">Transmembrane helix</keyword>
<proteinExistence type="predicted"/>
<name>A0A7R9PJR7_TIMGE</name>
<reference evidence="4" key="1">
    <citation type="submission" date="2020-11" db="EMBL/GenBank/DDBJ databases">
        <authorList>
            <person name="Tran Van P."/>
        </authorList>
    </citation>
    <scope>NUCLEOTIDE SEQUENCE</scope>
</reference>
<dbReference type="SUPFAM" id="SSF53474">
    <property type="entry name" value="alpha/beta-Hydrolases"/>
    <property type="match status" value="1"/>
</dbReference>
<dbReference type="EMBL" id="OE840179">
    <property type="protein sequence ID" value="CAD7589752.1"/>
    <property type="molecule type" value="Genomic_DNA"/>
</dbReference>
<keyword evidence="1" id="KW-0325">Glycoprotein</keyword>
<dbReference type="Pfam" id="PF00135">
    <property type="entry name" value="COesterase"/>
    <property type="match status" value="1"/>
</dbReference>
<protein>
    <recommendedName>
        <fullName evidence="3">Carboxylesterase type B domain-containing protein</fullName>
    </recommendedName>
</protein>
<keyword evidence="2" id="KW-0812">Transmembrane</keyword>
<sequence length="567" mass="62698">MERVVDTNQLKGRVYALFVGNRMVQDVTLVIVRLPMMERSSRHGIMFNVLHALTNTSSSVSSRYGILFNVPQVLTNTSSNASLAVMVLTNTSSNASLAVMVFIHGGEFYTGSGCTDLYGPEYLMEEDVVLVTLNYRLGVLGFLGVANSNVSINAGLKDQLAALKWVNENIGNFSGDRSKITLFGQNAGGSSVEYHILSPASKGLFQRAISQSGNAVDPWAFVDSEVAKERALRLGQALGTNATNVDELVQLLQNTPGDELVNKQLQAQSLQLANALVVLSSTAEDEEIEESYKRLYPFVPTLESSSQEGDIVFVTGKPLLVLLSGKYNVIPYITGVNTEEGKLYVMDVIANETLWDEYEETLERFVPNDLGYAWGSSQSVAVAKKIKKFYFNDRTLSNSSLSSLVDLVGDIMFSYPHHTSVLLHVLKGNAPVYVYGFGYDGRLGLTRDFYNFTFPGPAHMDELEYLFNGTRFSTEVEPNSTEAFIREKMVTMWTKFSKDGNPNPDSDTKWNPLTLLSHTYLDITSNPRVALTSEDSETGRMNFWTAIYLPVWLTSFPNLAALFLSIA</sequence>
<dbReference type="InterPro" id="IPR002018">
    <property type="entry name" value="CarbesteraseB"/>
</dbReference>
<evidence type="ECO:0000313" key="4">
    <source>
        <dbReference type="EMBL" id="CAD7589752.1"/>
    </source>
</evidence>
<evidence type="ECO:0000256" key="2">
    <source>
        <dbReference type="SAM" id="Phobius"/>
    </source>
</evidence>
<feature type="transmembrane region" description="Helical" evidence="2">
    <location>
        <begin position="543"/>
        <end position="566"/>
    </location>
</feature>
<evidence type="ECO:0000259" key="3">
    <source>
        <dbReference type="Pfam" id="PF00135"/>
    </source>
</evidence>
<dbReference type="PANTHER" id="PTHR11559">
    <property type="entry name" value="CARBOXYLESTERASE"/>
    <property type="match status" value="1"/>
</dbReference>
<dbReference type="Gene3D" id="3.40.50.1820">
    <property type="entry name" value="alpha/beta hydrolase"/>
    <property type="match status" value="1"/>
</dbReference>